<dbReference type="InterPro" id="IPR028241">
    <property type="entry name" value="RAVE2/Rogdi"/>
</dbReference>
<dbReference type="GO" id="GO:0043291">
    <property type="term" value="C:RAVE complex"/>
    <property type="evidence" value="ECO:0007669"/>
    <property type="project" value="TreeGrafter"/>
</dbReference>
<dbReference type="AlphaFoldDB" id="A0A6C1DPG7"/>
<protein>
    <submittedName>
        <fullName evidence="1">RAVE (Rav1p, Rav2p, Skp1p) complex subunit</fullName>
    </submittedName>
</protein>
<organism evidence="1 2">
    <name type="scientific">Saccharomyces pastorianus</name>
    <name type="common">Lager yeast</name>
    <name type="synonym">Saccharomyces cerevisiae x Saccharomyces eubayanus</name>
    <dbReference type="NCBI Taxonomy" id="27292"/>
    <lineage>
        <taxon>Eukaryota</taxon>
        <taxon>Fungi</taxon>
        <taxon>Dikarya</taxon>
        <taxon>Ascomycota</taxon>
        <taxon>Saccharomycotina</taxon>
        <taxon>Saccharomycetes</taxon>
        <taxon>Saccharomycetales</taxon>
        <taxon>Saccharomycetaceae</taxon>
        <taxon>Saccharomyces</taxon>
    </lineage>
</organism>
<sequence length="351" mass="40017">MSVDLFPNDRFGAEDKYDNFKDAVKECSWLIEEIVKPQLPNIIDNFSKCLEMLESDQIFKMPVSNGIPNESNKQNDSPTVKGVITRQGQYIVDFHIVVRFPQFQRGKQVMFRMNTGLNFLLIQFSKIMTHLKNILEILNQLQVATDVSEFVSKFGVAMELLNHSLILLQNPPRDLVFPEDNNFAMKEMFQDCYSVCESTAHILGLELTLCRNELCIELRNLIKVTKKPWCEIDSKTGRSFCDQIRNQVTNERNKTLSKILSENGVQVQDSTLLNHIISSFQSEAITLPEAQELLRRGVTFDNRVVMECEKLIVSTSDPTLISISAKLNSLKASMANHQANLVASKQLSTYK</sequence>
<dbReference type="SMR" id="A0A6C1DPG7"/>
<accession>A0A6C1DPG7</accession>
<evidence type="ECO:0000313" key="2">
    <source>
        <dbReference type="Proteomes" id="UP000501346"/>
    </source>
</evidence>
<dbReference type="OrthoDB" id="66510at2759"/>
<dbReference type="Proteomes" id="UP000501346">
    <property type="component" value="Chromosome ScIV"/>
</dbReference>
<evidence type="ECO:0000313" key="1">
    <source>
        <dbReference type="EMBL" id="QID78721.1"/>
    </source>
</evidence>
<reference evidence="1 2" key="1">
    <citation type="journal article" date="2019" name="BMC Genomics">
        <title>Chromosome level assembly and comparative genome analysis confirm lager-brewing yeasts originated from a single hybridization.</title>
        <authorList>
            <person name="Salazar A.N."/>
            <person name="Gorter de Vries A.R."/>
            <person name="van den Broek M."/>
            <person name="Brouwers N."/>
            <person name="de la Torre Cortes P."/>
            <person name="Kuijpers N.G.A."/>
            <person name="Daran J.G."/>
            <person name="Abeel T."/>
        </authorList>
    </citation>
    <scope>NUCLEOTIDE SEQUENCE [LARGE SCALE GENOMIC DNA]</scope>
    <source>
        <strain evidence="1 2">CBS 1483</strain>
    </source>
</reference>
<dbReference type="PANTHER" id="PTHR13618">
    <property type="entry name" value="LEUCINE ZIPPER CONTAINING TRANSCRIPTION FACTOR LZF1"/>
    <property type="match status" value="1"/>
</dbReference>
<dbReference type="EMBL" id="CP048985">
    <property type="protein sequence ID" value="QID78721.1"/>
    <property type="molecule type" value="Genomic_DNA"/>
</dbReference>
<gene>
    <name evidence="1" type="primary">RAV2_1</name>
    <name evidence="1" type="ORF">GRS66_000940</name>
</gene>
<dbReference type="Pfam" id="PF10259">
    <property type="entry name" value="Rogdi_lz"/>
    <property type="match status" value="1"/>
</dbReference>
<dbReference type="PANTHER" id="PTHR13618:SF1">
    <property type="entry name" value="PROTEIN ROGDI HOMOLOG"/>
    <property type="match status" value="1"/>
</dbReference>
<name>A0A6C1DPG7_SACPS</name>
<proteinExistence type="predicted"/>
<keyword evidence="2" id="KW-1185">Reference proteome</keyword>